<dbReference type="EMBL" id="JAGKQQ010000001">
    <property type="protein sequence ID" value="MBP3955253.1"/>
    <property type="molecule type" value="Genomic_DNA"/>
</dbReference>
<evidence type="ECO:0008006" key="4">
    <source>
        <dbReference type="Google" id="ProtNLM"/>
    </source>
</evidence>
<dbReference type="Proteomes" id="UP000676565">
    <property type="component" value="Unassembled WGS sequence"/>
</dbReference>
<feature type="transmembrane region" description="Helical" evidence="1">
    <location>
        <begin position="352"/>
        <end position="371"/>
    </location>
</feature>
<feature type="transmembrane region" description="Helical" evidence="1">
    <location>
        <begin position="377"/>
        <end position="399"/>
    </location>
</feature>
<organism evidence="2 3">
    <name type="scientific">Gemmata palustris</name>
    <dbReference type="NCBI Taxonomy" id="2822762"/>
    <lineage>
        <taxon>Bacteria</taxon>
        <taxon>Pseudomonadati</taxon>
        <taxon>Planctomycetota</taxon>
        <taxon>Planctomycetia</taxon>
        <taxon>Gemmatales</taxon>
        <taxon>Gemmataceae</taxon>
        <taxon>Gemmata</taxon>
    </lineage>
</organism>
<feature type="transmembrane region" description="Helical" evidence="1">
    <location>
        <begin position="12"/>
        <end position="33"/>
    </location>
</feature>
<feature type="transmembrane region" description="Helical" evidence="1">
    <location>
        <begin position="244"/>
        <end position="262"/>
    </location>
</feature>
<evidence type="ECO:0000313" key="2">
    <source>
        <dbReference type="EMBL" id="MBP3955253.1"/>
    </source>
</evidence>
<protein>
    <recommendedName>
        <fullName evidence="4">Glycosyltransferase RgtA/B/C/D-like domain-containing protein</fullName>
    </recommendedName>
</protein>
<evidence type="ECO:0000256" key="1">
    <source>
        <dbReference type="SAM" id="Phobius"/>
    </source>
</evidence>
<accession>A0ABS5BNJ5</accession>
<proteinExistence type="predicted"/>
<sequence>MIGVRPARAWCWRWSSVLVVALAATTVTVYPTYANWPPIRSDGAGYHIWTYAILKGDLSFSWYEGEPADVALLQPDPAVPRYTCKYPLGVALIRLPVMACVTDPARNGLPYSPAEHWACLALGAAALVATTALGLDACYRLGVTPGWANASVLMLTFGTGLYSYGTYDASFSHVYSALLAAGAVWLAVRAVQLKRPLPLWPVVALVTLLLLVRTTNVVLIGFWSTACVGWAGAGRASPGFRLRATGAACVGVGVGLAVTLAVNHEMFGRFTLNTYPGERFIWNDPKMLLVLGGEEHGLFRYYPVMAVALLAPLIVRELRGAAVALVGVVAAYTVLYGHWWSWHLGAGFGHRGFLEAVPFAVPVLAMALASLSRRVAIAFTVAGAVATIYTIVRMCIYWGGREYRVATF</sequence>
<comment type="caution">
    <text evidence="2">The sequence shown here is derived from an EMBL/GenBank/DDBJ whole genome shotgun (WGS) entry which is preliminary data.</text>
</comment>
<keyword evidence="1" id="KW-0472">Membrane</keyword>
<reference evidence="2 3" key="1">
    <citation type="submission" date="2021-04" db="EMBL/GenBank/DDBJ databases">
        <authorList>
            <person name="Ivanova A."/>
        </authorList>
    </citation>
    <scope>NUCLEOTIDE SEQUENCE [LARGE SCALE GENOMIC DNA]</scope>
    <source>
        <strain evidence="2 3">G18</strain>
    </source>
</reference>
<feature type="transmembrane region" description="Helical" evidence="1">
    <location>
        <begin position="321"/>
        <end position="340"/>
    </location>
</feature>
<feature type="transmembrane region" description="Helical" evidence="1">
    <location>
        <begin position="171"/>
        <end position="188"/>
    </location>
</feature>
<keyword evidence="1" id="KW-1133">Transmembrane helix</keyword>
<feature type="transmembrane region" description="Helical" evidence="1">
    <location>
        <begin position="298"/>
        <end position="315"/>
    </location>
</feature>
<dbReference type="RefSeq" id="WP_210653343.1">
    <property type="nucleotide sequence ID" value="NZ_JAGKQQ010000001.1"/>
</dbReference>
<gene>
    <name evidence="2" type="ORF">J8F10_08165</name>
</gene>
<evidence type="ECO:0000313" key="3">
    <source>
        <dbReference type="Proteomes" id="UP000676565"/>
    </source>
</evidence>
<keyword evidence="1" id="KW-0812">Transmembrane</keyword>
<feature type="transmembrane region" description="Helical" evidence="1">
    <location>
        <begin position="200"/>
        <end position="224"/>
    </location>
</feature>
<name>A0ABS5BNJ5_9BACT</name>
<keyword evidence="3" id="KW-1185">Reference proteome</keyword>
<feature type="transmembrane region" description="Helical" evidence="1">
    <location>
        <begin position="147"/>
        <end position="165"/>
    </location>
</feature>